<dbReference type="CDD" id="cd00082">
    <property type="entry name" value="HisKA"/>
    <property type="match status" value="1"/>
</dbReference>
<keyword evidence="17" id="KW-1185">Reference proteome</keyword>
<evidence type="ECO:0000256" key="14">
    <source>
        <dbReference type="SAM" id="Phobius"/>
    </source>
</evidence>
<keyword evidence="9 16" id="KW-0418">Kinase</keyword>
<dbReference type="InterPro" id="IPR003594">
    <property type="entry name" value="HATPase_dom"/>
</dbReference>
<dbReference type="InterPro" id="IPR038318">
    <property type="entry name" value="KdpD_sf"/>
</dbReference>
<evidence type="ECO:0000256" key="9">
    <source>
        <dbReference type="ARBA" id="ARBA00022777"/>
    </source>
</evidence>
<dbReference type="Pfam" id="PF13493">
    <property type="entry name" value="DUF4118"/>
    <property type="match status" value="1"/>
</dbReference>
<reference evidence="16 17" key="1">
    <citation type="submission" date="2017-12" db="EMBL/GenBank/DDBJ databases">
        <title>Sequencing the genomes of 1000 Actinobacteria strains.</title>
        <authorList>
            <person name="Klenk H.-P."/>
        </authorList>
    </citation>
    <scope>NUCLEOTIDE SEQUENCE [LARGE SCALE GENOMIC DNA]</scope>
    <source>
        <strain evidence="16 17">DSM 12806</strain>
    </source>
</reference>
<dbReference type="InterPro" id="IPR052023">
    <property type="entry name" value="Histidine_kinase_KdpD"/>
</dbReference>
<dbReference type="Pfam" id="PF00512">
    <property type="entry name" value="HisKA"/>
    <property type="match status" value="1"/>
</dbReference>
<feature type="transmembrane region" description="Helical" evidence="14">
    <location>
        <begin position="104"/>
        <end position="124"/>
    </location>
</feature>
<dbReference type="CDD" id="cd00075">
    <property type="entry name" value="HATPase"/>
    <property type="match status" value="1"/>
</dbReference>
<keyword evidence="6" id="KW-0808">Transferase</keyword>
<dbReference type="InterPro" id="IPR036890">
    <property type="entry name" value="HATPase_C_sf"/>
</dbReference>
<dbReference type="GO" id="GO:0000155">
    <property type="term" value="F:phosphorelay sensor kinase activity"/>
    <property type="evidence" value="ECO:0007669"/>
    <property type="project" value="InterPro"/>
</dbReference>
<evidence type="ECO:0000256" key="11">
    <source>
        <dbReference type="ARBA" id="ARBA00022989"/>
    </source>
</evidence>
<dbReference type="GO" id="GO:0005524">
    <property type="term" value="F:ATP binding"/>
    <property type="evidence" value="ECO:0007669"/>
    <property type="project" value="UniProtKB-KW"/>
</dbReference>
<dbReference type="Gene3D" id="1.10.287.130">
    <property type="match status" value="1"/>
</dbReference>
<evidence type="ECO:0000313" key="17">
    <source>
        <dbReference type="Proteomes" id="UP000233781"/>
    </source>
</evidence>
<evidence type="ECO:0000256" key="3">
    <source>
        <dbReference type="ARBA" id="ARBA00004236"/>
    </source>
</evidence>
<comment type="subcellular location">
    <subcellularLocation>
        <location evidence="3">Cell membrane</location>
    </subcellularLocation>
    <subcellularLocation>
        <location evidence="2">Membrane</location>
        <topology evidence="2">Multi-pass membrane protein</topology>
    </subcellularLocation>
</comment>
<dbReference type="OrthoDB" id="9806130at2"/>
<evidence type="ECO:0000256" key="13">
    <source>
        <dbReference type="ARBA" id="ARBA00023136"/>
    </source>
</evidence>
<dbReference type="EC" id="2.7.13.3" evidence="4"/>
<dbReference type="InterPro" id="IPR036097">
    <property type="entry name" value="HisK_dim/P_sf"/>
</dbReference>
<keyword evidence="13 14" id="KW-0472">Membrane</keyword>
<evidence type="ECO:0000259" key="15">
    <source>
        <dbReference type="PROSITE" id="PS50109"/>
    </source>
</evidence>
<dbReference type="InterPro" id="IPR004358">
    <property type="entry name" value="Sig_transdc_His_kin-like_C"/>
</dbReference>
<evidence type="ECO:0000256" key="1">
    <source>
        <dbReference type="ARBA" id="ARBA00000085"/>
    </source>
</evidence>
<evidence type="ECO:0000313" key="16">
    <source>
        <dbReference type="EMBL" id="PKW25622.1"/>
    </source>
</evidence>
<evidence type="ECO:0000256" key="12">
    <source>
        <dbReference type="ARBA" id="ARBA00023012"/>
    </source>
</evidence>
<keyword evidence="11 14" id="KW-1133">Transmembrane helix</keyword>
<evidence type="ECO:0000256" key="2">
    <source>
        <dbReference type="ARBA" id="ARBA00004141"/>
    </source>
</evidence>
<name>A0A2N3YFH2_9MICO</name>
<dbReference type="PANTHER" id="PTHR45569:SF1">
    <property type="entry name" value="SENSOR PROTEIN KDPD"/>
    <property type="match status" value="1"/>
</dbReference>
<keyword evidence="5" id="KW-0597">Phosphoprotein</keyword>
<dbReference type="Gene3D" id="1.20.120.620">
    <property type="entry name" value="Backbone structure of the membrane domain of e. Coli histidine kinase receptor kdpd"/>
    <property type="match status" value="1"/>
</dbReference>
<accession>A0A2N3YFH2</accession>
<dbReference type="PRINTS" id="PR00344">
    <property type="entry name" value="BCTRLSENSOR"/>
</dbReference>
<protein>
    <recommendedName>
        <fullName evidence="4">histidine kinase</fullName>
        <ecNumber evidence="4">2.7.13.3</ecNumber>
    </recommendedName>
</protein>
<keyword evidence="8" id="KW-0547">Nucleotide-binding</keyword>
<evidence type="ECO:0000256" key="4">
    <source>
        <dbReference type="ARBA" id="ARBA00012438"/>
    </source>
</evidence>
<comment type="caution">
    <text evidence="16">The sequence shown here is derived from an EMBL/GenBank/DDBJ whole genome shotgun (WGS) entry which is preliminary data.</text>
</comment>
<dbReference type="SUPFAM" id="SSF47384">
    <property type="entry name" value="Homodimeric domain of signal transducing histidine kinase"/>
    <property type="match status" value="1"/>
</dbReference>
<keyword evidence="7 14" id="KW-0812">Transmembrane</keyword>
<dbReference type="SUPFAM" id="SSF55874">
    <property type="entry name" value="ATPase domain of HSP90 chaperone/DNA topoisomerase II/histidine kinase"/>
    <property type="match status" value="1"/>
</dbReference>
<dbReference type="PANTHER" id="PTHR45569">
    <property type="entry name" value="SENSOR PROTEIN KDPD"/>
    <property type="match status" value="1"/>
</dbReference>
<evidence type="ECO:0000256" key="10">
    <source>
        <dbReference type="ARBA" id="ARBA00022840"/>
    </source>
</evidence>
<dbReference type="GO" id="GO:0005886">
    <property type="term" value="C:plasma membrane"/>
    <property type="evidence" value="ECO:0007669"/>
    <property type="project" value="UniProtKB-SubCell"/>
</dbReference>
<feature type="transmembrane region" description="Helical" evidence="14">
    <location>
        <begin position="26"/>
        <end position="45"/>
    </location>
</feature>
<evidence type="ECO:0000256" key="8">
    <source>
        <dbReference type="ARBA" id="ARBA00022741"/>
    </source>
</evidence>
<proteinExistence type="predicted"/>
<feature type="domain" description="Histidine kinase" evidence="15">
    <location>
        <begin position="260"/>
        <end position="479"/>
    </location>
</feature>
<dbReference type="Proteomes" id="UP000233781">
    <property type="component" value="Unassembled WGS sequence"/>
</dbReference>
<dbReference type="PROSITE" id="PS50109">
    <property type="entry name" value="HIS_KIN"/>
    <property type="match status" value="1"/>
</dbReference>
<sequence length="479" mass="50059">MNVVAGTEARAQPPRTGQVRLPHGRAGLVLTIVGLPLLTVVLLPLQARLAVGSFLLIYLLAVVVIAVLGGAGPALSAAVVSFLLVNWFLTPPYYTLAVANRDTAVDLVVFVLVAVLVSVAVELGSRARRAADRHFVESRLLSELGAVEFGDGSVSTVLERVRALFTMDAVALRKASTDDAPLLASVGSDIQGRPTLRAPAPGGLELIAWGPELVGQDRHLFATLADLAARAWEGQELAKQAGRAETLAETDRIRAGLLAAVGHDLRTPLAGIKAATSSLRQDDVPWSDDERAALLRTIEESADRLSDVVSNLLAMSRIQAGVLPVDLQPIALDAVVARAVLHGTTRRVAVDTPDNLPLVLADAGLLEQVIANLIDNAARFTPEGGTVEIHAEAPAPGPGVAELDLARLHVVDHGPGIEPGTWDAVFVPFQRLGDQDVSTGLGLGLAIARGFLDAMNGRLEPSSTPGGGLTMTICLPTAA</sequence>
<evidence type="ECO:0000256" key="5">
    <source>
        <dbReference type="ARBA" id="ARBA00022553"/>
    </source>
</evidence>
<gene>
    <name evidence="16" type="ORF">ATL31_0420</name>
</gene>
<keyword evidence="12" id="KW-0902">Two-component regulatory system</keyword>
<dbReference type="Pfam" id="PF02518">
    <property type="entry name" value="HATPase_c"/>
    <property type="match status" value="1"/>
</dbReference>
<dbReference type="RefSeq" id="WP_101394313.1">
    <property type="nucleotide sequence ID" value="NZ_PJNE01000001.1"/>
</dbReference>
<evidence type="ECO:0000256" key="6">
    <source>
        <dbReference type="ARBA" id="ARBA00022679"/>
    </source>
</evidence>
<comment type="catalytic activity">
    <reaction evidence="1">
        <text>ATP + protein L-histidine = ADP + protein N-phospho-L-histidine.</text>
        <dbReference type="EC" id="2.7.13.3"/>
    </reaction>
</comment>
<feature type="transmembrane region" description="Helical" evidence="14">
    <location>
        <begin position="57"/>
        <end position="84"/>
    </location>
</feature>
<dbReference type="AlphaFoldDB" id="A0A2N3YFH2"/>
<dbReference type="InterPro" id="IPR005467">
    <property type="entry name" value="His_kinase_dom"/>
</dbReference>
<organism evidence="16 17">
    <name type="scientific">Phycicoccus duodecadis</name>
    <dbReference type="NCBI Taxonomy" id="173053"/>
    <lineage>
        <taxon>Bacteria</taxon>
        <taxon>Bacillati</taxon>
        <taxon>Actinomycetota</taxon>
        <taxon>Actinomycetes</taxon>
        <taxon>Micrococcales</taxon>
        <taxon>Intrasporangiaceae</taxon>
        <taxon>Phycicoccus</taxon>
    </lineage>
</organism>
<dbReference type="InterPro" id="IPR025201">
    <property type="entry name" value="KdpD_TM"/>
</dbReference>
<keyword evidence="10" id="KW-0067">ATP-binding</keyword>
<dbReference type="EMBL" id="PJNE01000001">
    <property type="protein sequence ID" value="PKW25622.1"/>
    <property type="molecule type" value="Genomic_DNA"/>
</dbReference>
<dbReference type="Gene3D" id="3.30.565.10">
    <property type="entry name" value="Histidine kinase-like ATPase, C-terminal domain"/>
    <property type="match status" value="1"/>
</dbReference>
<dbReference type="SMART" id="SM00388">
    <property type="entry name" value="HisKA"/>
    <property type="match status" value="1"/>
</dbReference>
<dbReference type="SMART" id="SM00387">
    <property type="entry name" value="HATPase_c"/>
    <property type="match status" value="1"/>
</dbReference>
<dbReference type="InterPro" id="IPR003661">
    <property type="entry name" value="HisK_dim/P_dom"/>
</dbReference>
<evidence type="ECO:0000256" key="7">
    <source>
        <dbReference type="ARBA" id="ARBA00022692"/>
    </source>
</evidence>